<gene>
    <name evidence="1" type="ORF">GCM10009726_30000</name>
</gene>
<evidence type="ECO:0000313" key="2">
    <source>
        <dbReference type="Proteomes" id="UP001501161"/>
    </source>
</evidence>
<sequence>MHRIVTEVFEDNPASSGMLRRLGRVTEQDDGFGVYGVVVELGAAPGRTTDEAAPRDVRQAPLLQDRRTATHCARVTMSAPGSALSRARVWRAQAPRRRDWTLMADHTGGSRADVELRIPAEGAYASVVRTTAAGLAARLDFTIDDIEDLRIAIGEATALAMPAADPGTDLVACFHFGAGALTVTLETEAADEPTLDTESFAWQVLDTMARDASAGSEDGRFHVRFTVTSSVTAGMTGAEL</sequence>
<dbReference type="RefSeq" id="WP_231251459.1">
    <property type="nucleotide sequence ID" value="NZ_BAAAMQ010000015.1"/>
</dbReference>
<dbReference type="Proteomes" id="UP001501161">
    <property type="component" value="Unassembled WGS sequence"/>
</dbReference>
<evidence type="ECO:0008006" key="3">
    <source>
        <dbReference type="Google" id="ProtNLM"/>
    </source>
</evidence>
<comment type="caution">
    <text evidence="1">The sequence shown here is derived from an EMBL/GenBank/DDBJ whole genome shotgun (WGS) entry which is preliminary data.</text>
</comment>
<organism evidence="1 2">
    <name type="scientific">Nocardioides furvisabuli</name>
    <dbReference type="NCBI Taxonomy" id="375542"/>
    <lineage>
        <taxon>Bacteria</taxon>
        <taxon>Bacillati</taxon>
        <taxon>Actinomycetota</taxon>
        <taxon>Actinomycetes</taxon>
        <taxon>Propionibacteriales</taxon>
        <taxon>Nocardioidaceae</taxon>
        <taxon>Nocardioides</taxon>
    </lineage>
</organism>
<name>A0ABP5J820_9ACTN</name>
<reference evidence="2" key="1">
    <citation type="journal article" date="2019" name="Int. J. Syst. Evol. Microbiol.">
        <title>The Global Catalogue of Microorganisms (GCM) 10K type strain sequencing project: providing services to taxonomists for standard genome sequencing and annotation.</title>
        <authorList>
            <consortium name="The Broad Institute Genomics Platform"/>
            <consortium name="The Broad Institute Genome Sequencing Center for Infectious Disease"/>
            <person name="Wu L."/>
            <person name="Ma J."/>
        </authorList>
    </citation>
    <scope>NUCLEOTIDE SEQUENCE [LARGE SCALE GENOMIC DNA]</scope>
    <source>
        <strain evidence="2">JCM 13813</strain>
    </source>
</reference>
<dbReference type="EMBL" id="BAAAMQ010000015">
    <property type="protein sequence ID" value="GAA2112911.1"/>
    <property type="molecule type" value="Genomic_DNA"/>
</dbReference>
<accession>A0ABP5J820</accession>
<evidence type="ECO:0000313" key="1">
    <source>
        <dbReference type="EMBL" id="GAA2112911.1"/>
    </source>
</evidence>
<proteinExistence type="predicted"/>
<keyword evidence="2" id="KW-1185">Reference proteome</keyword>
<protein>
    <recommendedName>
        <fullName evidence="3">Anti-sigma factor</fullName>
    </recommendedName>
</protein>